<evidence type="ECO:0000313" key="2">
    <source>
        <dbReference type="RefSeq" id="XP_065652097.1"/>
    </source>
</evidence>
<accession>A0ABM4BSG4</accession>
<protein>
    <submittedName>
        <fullName evidence="2">Uncharacterized protein LOC136079741</fullName>
    </submittedName>
</protein>
<organism evidence="1 2">
    <name type="scientific">Hydra vulgaris</name>
    <name type="common">Hydra</name>
    <name type="synonym">Hydra attenuata</name>
    <dbReference type="NCBI Taxonomy" id="6087"/>
    <lineage>
        <taxon>Eukaryota</taxon>
        <taxon>Metazoa</taxon>
        <taxon>Cnidaria</taxon>
        <taxon>Hydrozoa</taxon>
        <taxon>Hydroidolina</taxon>
        <taxon>Anthoathecata</taxon>
        <taxon>Aplanulata</taxon>
        <taxon>Hydridae</taxon>
        <taxon>Hydra</taxon>
    </lineage>
</organism>
<reference evidence="2" key="1">
    <citation type="submission" date="2025-08" db="UniProtKB">
        <authorList>
            <consortium name="RefSeq"/>
        </authorList>
    </citation>
    <scope>IDENTIFICATION</scope>
</reference>
<dbReference type="GeneID" id="136079741"/>
<gene>
    <name evidence="2" type="primary">LOC136079741</name>
</gene>
<dbReference type="RefSeq" id="XP_065652097.1">
    <property type="nucleotide sequence ID" value="XM_065796025.1"/>
</dbReference>
<dbReference type="Proteomes" id="UP001652625">
    <property type="component" value="Chromosome 04"/>
</dbReference>
<sequence>MLMYHWKDELNEIFFYQEKKKKLWIIKDAQSRVIDFKEHLLFVHAWSGCDLTSSILGKRKPSFLKLLQKSNNIQSVSEIILDYWATKKEVRESAVRAFIEVFGGNAESSLRKMRYLKYKQMVCEGIIKPEKLPPTDHAAYFHGLRVHLQVVEWQMLDESFNLDPKEWGWKLDNGCLLPIPTDKEVAPPNILKVIRCDCKTSSRNMCGTNMCSCRKNGLKCMSACGGCHGQDCRF</sequence>
<proteinExistence type="predicted"/>
<evidence type="ECO:0000313" key="1">
    <source>
        <dbReference type="Proteomes" id="UP001652625"/>
    </source>
</evidence>
<name>A0ABM4BSG4_HYDVU</name>
<keyword evidence="1" id="KW-1185">Reference proteome</keyword>